<dbReference type="HOGENOM" id="CLU_017917_0_0_11"/>
<feature type="compositionally biased region" description="Low complexity" evidence="1">
    <location>
        <begin position="749"/>
        <end position="761"/>
    </location>
</feature>
<dbReference type="eggNOG" id="COG3170">
    <property type="taxonomic scope" value="Bacteria"/>
</dbReference>
<dbReference type="STRING" id="405948.SACE_7379"/>
<accession>A4FR60</accession>
<evidence type="ECO:0000256" key="2">
    <source>
        <dbReference type="SAM" id="Phobius"/>
    </source>
</evidence>
<organism evidence="3 4">
    <name type="scientific">Saccharopolyspora erythraea (strain ATCC 11635 / DSM 40517 / JCM 4748 / NBRC 13426 / NCIMB 8594 / NRRL 2338)</name>
    <dbReference type="NCBI Taxonomy" id="405948"/>
    <lineage>
        <taxon>Bacteria</taxon>
        <taxon>Bacillati</taxon>
        <taxon>Actinomycetota</taxon>
        <taxon>Actinomycetes</taxon>
        <taxon>Pseudonocardiales</taxon>
        <taxon>Pseudonocardiaceae</taxon>
        <taxon>Saccharopolyspora</taxon>
    </lineage>
</organism>
<protein>
    <submittedName>
        <fullName evidence="3">Possible glycoprotein</fullName>
    </submittedName>
</protein>
<reference evidence="3 4" key="1">
    <citation type="journal article" date="2007" name="Nat. Biotechnol.">
        <title>Complete genome sequence of the erythromycin-producing bacterium Saccharopolyspora erythraea NRRL23338.</title>
        <authorList>
            <person name="Oliynyk M."/>
            <person name="Samborskyy M."/>
            <person name="Lester J.B."/>
            <person name="Mironenko T."/>
            <person name="Scott N."/>
            <person name="Dickens S."/>
            <person name="Haydock S.F."/>
            <person name="Leadlay P.F."/>
        </authorList>
    </citation>
    <scope>NUCLEOTIDE SEQUENCE [LARGE SCALE GENOMIC DNA]</scope>
    <source>
        <strain evidence="4">ATCC 11635 / DSM 40517 / JCM 4748 / NBRC 13426 / NCIMB 8594 / NRRL 2338</strain>
    </source>
</reference>
<evidence type="ECO:0000313" key="3">
    <source>
        <dbReference type="EMBL" id="CAM06535.1"/>
    </source>
</evidence>
<dbReference type="Pfam" id="PF19516">
    <property type="entry name" value="DUF6049"/>
    <property type="match status" value="1"/>
</dbReference>
<dbReference type="OrthoDB" id="3797035at2"/>
<dbReference type="AlphaFoldDB" id="A4FR60"/>
<name>A4FR60_SACEN</name>
<dbReference type="EMBL" id="AM420293">
    <property type="protein sequence ID" value="CAM06535.1"/>
    <property type="molecule type" value="Genomic_DNA"/>
</dbReference>
<feature type="transmembrane region" description="Helical" evidence="2">
    <location>
        <begin position="673"/>
        <end position="698"/>
    </location>
</feature>
<dbReference type="KEGG" id="sen:SACE_7379"/>
<evidence type="ECO:0000313" key="4">
    <source>
        <dbReference type="Proteomes" id="UP000006728"/>
    </source>
</evidence>
<keyword evidence="4" id="KW-1185">Reference proteome</keyword>
<dbReference type="Proteomes" id="UP000006728">
    <property type="component" value="Chromosome"/>
</dbReference>
<keyword evidence="2" id="KW-0812">Transmembrane</keyword>
<keyword evidence="2" id="KW-1133">Transmembrane helix</keyword>
<evidence type="ECO:0000256" key="1">
    <source>
        <dbReference type="SAM" id="MobiDB-lite"/>
    </source>
</evidence>
<sequence>MIAVLLLGAVPVPQATAQNDDQHARLEVSKITPSVVGAGAPPEVTVTGTLTNTSSRAIHDVEARIQRGDPTTSEAAAQRAVRDGSRTVAEQNFTSITGSIAPGQRVPFELRIPFTGPNSLQVTSPGVYPLLVNVNGRPAGGARARIDEAHFLLPVLAAPGAAPAAPPKPAPTTMLVPIVDYPRLARGPVPGSRPVLMDDLLSESLAPGGRLYELVRAVGETAGPGSRLGNALCFAIDPDLLATVRAMQTGYLVRQPSGGTVEGIGAGTARLWLSKLKEATAGRCVIPLPYSDVDVVALGRAGLPDVIRGALDTSSRQLVQETLGVEPRKDVLWPVEGTIDEPAAGQVAAQAPDGPGITTALLRPEAISGPTPARVRGSGLAALSIDPLVASALDPLRDTTRETTELSPQTGDGVVAAQNALGALAFRANTASAPGGSVLVAPPRRWNVSGGDVRALLTGMEQLAAAGVVQPTSLPEPDASKLPEVDLSYPVDAAGREIPRRVLNELAAQNYRVGDLFRAADREPAVNVQEADVTNPMRNALLRGASSAWRGNPDAARYWVNAGRRALDLEFSRVRLEEPNGKLTLGGESDNYIPLTVANDLPVTVSVVFRIPRTPGLETKDLGVLRIPAQGRRSFFLPTTVHRSGQFTLDISLATPSGTELGPPKRLRLESGAYGPVILVLTIIAASLLIVLSAFRVYRRFRNRVRRVAAANAAAAEQPDAGPQATEQPETGSPGTEQTEIGQTSNGQTGTESQTTPLTTTESDRSPG</sequence>
<dbReference type="InterPro" id="IPR046112">
    <property type="entry name" value="DUF6049"/>
</dbReference>
<feature type="compositionally biased region" description="Polar residues" evidence="1">
    <location>
        <begin position="725"/>
        <end position="748"/>
    </location>
</feature>
<proteinExistence type="predicted"/>
<keyword evidence="2" id="KW-0472">Membrane</keyword>
<feature type="region of interest" description="Disordered" evidence="1">
    <location>
        <begin position="713"/>
        <end position="768"/>
    </location>
</feature>
<gene>
    <name evidence="3" type="ordered locus">SACE_7379</name>
</gene>